<evidence type="ECO:0000313" key="6">
    <source>
        <dbReference type="EMBL" id="MBM3316326.1"/>
    </source>
</evidence>
<accession>A0A937X619</accession>
<proteinExistence type="predicted"/>
<dbReference type="InterPro" id="IPR002933">
    <property type="entry name" value="Peptidase_M20"/>
</dbReference>
<dbReference type="SUPFAM" id="SSF53187">
    <property type="entry name" value="Zn-dependent exopeptidases"/>
    <property type="match status" value="1"/>
</dbReference>
<evidence type="ECO:0000256" key="2">
    <source>
        <dbReference type="ARBA" id="ARBA00022723"/>
    </source>
</evidence>
<dbReference type="GO" id="GO:0046872">
    <property type="term" value="F:metal ion binding"/>
    <property type="evidence" value="ECO:0007669"/>
    <property type="project" value="UniProtKB-KW"/>
</dbReference>
<evidence type="ECO:0000313" key="7">
    <source>
        <dbReference type="Proteomes" id="UP000748308"/>
    </source>
</evidence>
<keyword evidence="3" id="KW-0378">Hydrolase</keyword>
<dbReference type="EMBL" id="VGIY01000006">
    <property type="protein sequence ID" value="MBM3316326.1"/>
    <property type="molecule type" value="Genomic_DNA"/>
</dbReference>
<comment type="caution">
    <text evidence="6">The sequence shown here is derived from an EMBL/GenBank/DDBJ whole genome shotgun (WGS) entry which is preliminary data.</text>
</comment>
<gene>
    <name evidence="6" type="ORF">FJY75_00595</name>
</gene>
<dbReference type="Gene3D" id="3.30.70.360">
    <property type="match status" value="1"/>
</dbReference>
<dbReference type="InterPro" id="IPR036264">
    <property type="entry name" value="Bact_exopeptidase_dim_dom"/>
</dbReference>
<dbReference type="PANTHER" id="PTHR43808">
    <property type="entry name" value="ACETYLORNITHINE DEACETYLASE"/>
    <property type="match status" value="1"/>
</dbReference>
<protein>
    <submittedName>
        <fullName evidence="6">M20/M25/M40 family metallo-hydrolase</fullName>
    </submittedName>
</protein>
<reference evidence="6" key="1">
    <citation type="submission" date="2019-03" db="EMBL/GenBank/DDBJ databases">
        <title>Lake Tanganyika Metagenome-Assembled Genomes (MAGs).</title>
        <authorList>
            <person name="Tran P."/>
        </authorList>
    </citation>
    <scope>NUCLEOTIDE SEQUENCE</scope>
    <source>
        <strain evidence="6">M_DeepCast_400m_m2_100</strain>
    </source>
</reference>
<dbReference type="InterPro" id="IPR050072">
    <property type="entry name" value="Peptidase_M20A"/>
</dbReference>
<name>A0A937X619_UNCEI</name>
<evidence type="ECO:0000256" key="1">
    <source>
        <dbReference type="ARBA" id="ARBA00001947"/>
    </source>
</evidence>
<dbReference type="PANTHER" id="PTHR43808:SF32">
    <property type="entry name" value="ARGE_DAPE-RELATED DEACYLASE"/>
    <property type="match status" value="1"/>
</dbReference>
<dbReference type="Pfam" id="PF01546">
    <property type="entry name" value="Peptidase_M20"/>
    <property type="match status" value="1"/>
</dbReference>
<dbReference type="Pfam" id="PF07687">
    <property type="entry name" value="M20_dimer"/>
    <property type="match status" value="1"/>
</dbReference>
<feature type="domain" description="Peptidase M20 dimerisation" evidence="5">
    <location>
        <begin position="222"/>
        <end position="332"/>
    </location>
</feature>
<comment type="cofactor">
    <cofactor evidence="1">
        <name>Zn(2+)</name>
        <dbReference type="ChEBI" id="CHEBI:29105"/>
    </cofactor>
</comment>
<evidence type="ECO:0000259" key="5">
    <source>
        <dbReference type="Pfam" id="PF07687"/>
    </source>
</evidence>
<dbReference type="InterPro" id="IPR001261">
    <property type="entry name" value="ArgE/DapE_CS"/>
</dbReference>
<dbReference type="SUPFAM" id="SSF55031">
    <property type="entry name" value="Bacterial exopeptidase dimerisation domain"/>
    <property type="match status" value="1"/>
</dbReference>
<keyword evidence="4" id="KW-0862">Zinc</keyword>
<dbReference type="PROSITE" id="PS00759">
    <property type="entry name" value="ARGE_DAPE_CPG2_2"/>
    <property type="match status" value="1"/>
</dbReference>
<dbReference type="AlphaFoldDB" id="A0A937X619"/>
<evidence type="ECO:0000256" key="3">
    <source>
        <dbReference type="ARBA" id="ARBA00022801"/>
    </source>
</evidence>
<keyword evidence="2" id="KW-0479">Metal-binding</keyword>
<dbReference type="Gene3D" id="3.40.630.10">
    <property type="entry name" value="Zn peptidases"/>
    <property type="match status" value="2"/>
</dbReference>
<organism evidence="6 7">
    <name type="scientific">Eiseniibacteriota bacterium</name>
    <dbReference type="NCBI Taxonomy" id="2212470"/>
    <lineage>
        <taxon>Bacteria</taxon>
        <taxon>Candidatus Eiseniibacteriota</taxon>
    </lineage>
</organism>
<sequence length="445" mass="47574">MPAEPADGALPLSDQTLVGDAAFARAEQEIVRSRAGAIELLDEFVRVPTVNPPGRHYLEFALLLAQRLRDLGFAPRLIDVPARELARLGHDPAQPRPAVLAELGPEGAADGGSSDLPALHFHGHYDVVPAEAPDLFRLAVDGDEARGRGAADMKGGLVALLLALAALRPLARRLRGRVILSVVPDEETGGAAGTEQLFRSGALPGRSLGMLMPEPTGEVIWNGNRGALSLLATVRGRMAHVALQHEGRNAFEGMLALGAQLLELKREIESRRFDAPDLGIAGPPSVLLLGGTCGGGINFNVVPDAVRFSLDRRFHPAESGEAAEKELEGLFRRFRRQGWALDIEWLQRGDASLTAGDAPLARAMAATVQAVTGRAPRFTLCPGILETRFFLRHGTPGLAYGPGELACSHGPEERVRLSRILEVARVYARMAWTLLGTPRSTGARA</sequence>
<dbReference type="GO" id="GO:0016787">
    <property type="term" value="F:hydrolase activity"/>
    <property type="evidence" value="ECO:0007669"/>
    <property type="project" value="UniProtKB-KW"/>
</dbReference>
<dbReference type="Proteomes" id="UP000748308">
    <property type="component" value="Unassembled WGS sequence"/>
</dbReference>
<evidence type="ECO:0000256" key="4">
    <source>
        <dbReference type="ARBA" id="ARBA00022833"/>
    </source>
</evidence>
<dbReference type="InterPro" id="IPR011650">
    <property type="entry name" value="Peptidase_M20_dimer"/>
</dbReference>